<dbReference type="PANTHER" id="PTHR24348:SF22">
    <property type="entry name" value="NON-SPECIFIC SERINE_THREONINE PROTEIN KINASE"/>
    <property type="match status" value="1"/>
</dbReference>
<name>A0A140GPJ0_BURXY</name>
<feature type="compositionally biased region" description="Low complexity" evidence="7">
    <location>
        <begin position="407"/>
        <end position="418"/>
    </location>
</feature>
<dbReference type="EC" id="2.7.11.1" evidence="1"/>
<dbReference type="SUPFAM" id="SSF56112">
    <property type="entry name" value="Protein kinase-like (PK-like)"/>
    <property type="match status" value="1"/>
</dbReference>
<protein>
    <recommendedName>
        <fullName evidence="1">non-specific serine/threonine protein kinase</fullName>
        <ecNumber evidence="1">2.7.11.1</ecNumber>
    </recommendedName>
</protein>
<dbReference type="InterPro" id="IPR048941">
    <property type="entry name" value="ATG1-like_MIT2"/>
</dbReference>
<dbReference type="GO" id="GO:0000045">
    <property type="term" value="P:autophagosome assembly"/>
    <property type="evidence" value="ECO:0007669"/>
    <property type="project" value="TreeGrafter"/>
</dbReference>
<dbReference type="FunFam" id="1.10.510.10:FF:000493">
    <property type="entry name" value="serine/threonine-protein kinase unc-51 isoform X2"/>
    <property type="match status" value="1"/>
</dbReference>
<evidence type="ECO:0000313" key="9">
    <source>
        <dbReference type="EMBL" id="AMN16533.1"/>
    </source>
</evidence>
<evidence type="ECO:0000256" key="1">
    <source>
        <dbReference type="ARBA" id="ARBA00012513"/>
    </source>
</evidence>
<evidence type="ECO:0000256" key="2">
    <source>
        <dbReference type="ARBA" id="ARBA00022679"/>
    </source>
</evidence>
<dbReference type="InterPro" id="IPR011009">
    <property type="entry name" value="Kinase-like_dom_sf"/>
</dbReference>
<dbReference type="GO" id="GO:0034045">
    <property type="term" value="C:phagophore assembly site membrane"/>
    <property type="evidence" value="ECO:0007669"/>
    <property type="project" value="TreeGrafter"/>
</dbReference>
<organism evidence="9">
    <name type="scientific">Bursaphelenchus xylophilus</name>
    <name type="common">Pinewood nematode worm</name>
    <name type="synonym">Aphelenchoides xylophilus</name>
    <dbReference type="NCBI Taxonomy" id="6326"/>
    <lineage>
        <taxon>Eukaryota</taxon>
        <taxon>Metazoa</taxon>
        <taxon>Ecdysozoa</taxon>
        <taxon>Nematoda</taxon>
        <taxon>Chromadorea</taxon>
        <taxon>Rhabditida</taxon>
        <taxon>Tylenchina</taxon>
        <taxon>Tylenchomorpha</taxon>
        <taxon>Aphelenchoidea</taxon>
        <taxon>Aphelenchoididae</taxon>
        <taxon>Bursaphelenchus</taxon>
    </lineage>
</organism>
<keyword evidence="5 6" id="KW-0067">ATP-binding</keyword>
<dbReference type="PROSITE" id="PS00107">
    <property type="entry name" value="PROTEIN_KINASE_ATP"/>
    <property type="match status" value="1"/>
</dbReference>
<feature type="compositionally biased region" description="Polar residues" evidence="7">
    <location>
        <begin position="567"/>
        <end position="598"/>
    </location>
</feature>
<feature type="compositionally biased region" description="Polar residues" evidence="7">
    <location>
        <begin position="636"/>
        <end position="656"/>
    </location>
</feature>
<feature type="domain" description="Protein kinase" evidence="8">
    <location>
        <begin position="10"/>
        <end position="275"/>
    </location>
</feature>
<dbReference type="GO" id="GO:0004674">
    <property type="term" value="F:protein serine/threonine kinase activity"/>
    <property type="evidence" value="ECO:0007669"/>
    <property type="project" value="UniProtKB-EC"/>
</dbReference>
<dbReference type="PANTHER" id="PTHR24348">
    <property type="entry name" value="SERINE/THREONINE-PROTEIN KINASE UNC-51-RELATED"/>
    <property type="match status" value="1"/>
</dbReference>
<dbReference type="InterPro" id="IPR000719">
    <property type="entry name" value="Prot_kinase_dom"/>
</dbReference>
<keyword evidence="3 6" id="KW-0547">Nucleotide-binding</keyword>
<dbReference type="InterPro" id="IPR008271">
    <property type="entry name" value="Ser/Thr_kinase_AS"/>
</dbReference>
<keyword evidence="2" id="KW-0808">Transferase</keyword>
<feature type="region of interest" description="Disordered" evidence="7">
    <location>
        <begin position="481"/>
        <end position="611"/>
    </location>
</feature>
<feature type="region of interest" description="Disordered" evidence="7">
    <location>
        <begin position="291"/>
        <end position="451"/>
    </location>
</feature>
<dbReference type="InterPro" id="IPR022708">
    <property type="entry name" value="Atg1-like_tMIT"/>
</dbReference>
<dbReference type="GO" id="GO:0000422">
    <property type="term" value="P:autophagy of mitochondrion"/>
    <property type="evidence" value="ECO:0007669"/>
    <property type="project" value="TreeGrafter"/>
</dbReference>
<evidence type="ECO:0000256" key="3">
    <source>
        <dbReference type="ARBA" id="ARBA00022741"/>
    </source>
</evidence>
<reference evidence="9" key="1">
    <citation type="submission" date="2015-09" db="EMBL/GenBank/DDBJ databases">
        <title>Identification of Autophagy in Pine Wood Nematode Bursaphelenchus xylophilus, Molecular Characterization and Functional Analysis of Two Novel Autophagy-related Genes BxATG1 and BxATG8.</title>
        <authorList>
            <person name="Deng L.-N."/>
            <person name="Wu X.-Q."/>
            <person name="Ye J.-R."/>
        </authorList>
    </citation>
    <scope>NUCLEOTIDE SEQUENCE</scope>
</reference>
<dbReference type="GO" id="GO:0010508">
    <property type="term" value="P:positive regulation of autophagy"/>
    <property type="evidence" value="ECO:0007669"/>
    <property type="project" value="TreeGrafter"/>
</dbReference>
<gene>
    <name evidence="9" type="primary">ATG1</name>
</gene>
<evidence type="ECO:0000256" key="5">
    <source>
        <dbReference type="ARBA" id="ARBA00022840"/>
    </source>
</evidence>
<dbReference type="Pfam" id="PF00069">
    <property type="entry name" value="Pkinase"/>
    <property type="match status" value="1"/>
</dbReference>
<feature type="region of interest" description="Disordered" evidence="7">
    <location>
        <begin position="636"/>
        <end position="706"/>
    </location>
</feature>
<feature type="compositionally biased region" description="Polar residues" evidence="7">
    <location>
        <begin position="318"/>
        <end position="330"/>
    </location>
</feature>
<evidence type="ECO:0000259" key="8">
    <source>
        <dbReference type="PROSITE" id="PS50011"/>
    </source>
</evidence>
<dbReference type="GO" id="GO:0061709">
    <property type="term" value="P:reticulophagy"/>
    <property type="evidence" value="ECO:0007669"/>
    <property type="project" value="TreeGrafter"/>
</dbReference>
<sequence length="928" mass="103267">MEEFGDDYHYYKKDMLGHGAFAAVYKGRQKSDNKEIAVKAILKKNLNKAKDLLKKEIKILNELSSLKHENLVSLLDCVENTTSVFLVMEFCNGGDLSDHLQANGVLEDVVIQHFFKQIAKSLEAINKKGIVHRDLKPQNILLCNPPKKKEFSYHEVVIKLADFGFARVLGEGTMAGTLCGSPMYMAPEVIMSQKYDAKADLWSIGTIMYQCRVGRAPFQAKTPQGLRTYYEKNRDLQPNIPLNCPETLRDLLLRLLKRNAVNRIEFRDFFNHPFFHEPIVEVSSKRVLEQMSSQRVHSPGPYRRAQAADTQMKRVGSEQISHRNIPSSANLARPSTVARIQPATYTTSPLKRRTEQSPAMLSPRITVPRSIGGGPSEPLRSNEPPPRPPKNSQQQNQMTDSGEFTFLPPLNQPNQRPLSRQGSASNRSLERQGSAQSQTHTANSRAVPVPSQRLNFAIMEQERQKELANKIQSTASTVRKVEASHSGHAAVNFDEMGPRIDEVNPPRTKYVIKELPKSRLPARSESRLRKPRSLVSPEEGSENAEPVKSLRSTSKSGIPRSDGVRSPSPTKPSVDNIRYLSTSPLRKPQTSLKTSPTESNKKMEGAADVEPDEVDVMLNEFTGAVPFASGLSVESSDSQMVDSVSGDENQQPSTSAVYDKQGKDVEATPPSLANGPSCSKLASAPSAEKDWGEEGPGSSKEKLDPVIDAPPELEDETLMDEEHKMVLTKLNFVLELTETLINVAEFNGSTISFNMESTKRAKDTASDAVTNRRSEQLVLYIKVMHIISSSLVMAQRHRDSATLQPSPAVQHVLNQLNDKYHQCLTRSQELASLGISSSADPSSTVVSAERLMYKHAIEMCQSAALDELYGNPHLCPSRYKQAYMMLHVLSEQVQSDQDRSILAKYKDAVEKRLRILENQGYVISVSNK</sequence>
<dbReference type="AlphaFoldDB" id="A0A140GPJ0"/>
<dbReference type="SMART" id="SM00220">
    <property type="entry name" value="S_TKc"/>
    <property type="match status" value="1"/>
</dbReference>
<dbReference type="Gene3D" id="3.30.200.20">
    <property type="entry name" value="Phosphorylase Kinase, domain 1"/>
    <property type="match status" value="1"/>
</dbReference>
<dbReference type="Pfam" id="PF21127">
    <property type="entry name" value="ATG1-like_MIT2"/>
    <property type="match status" value="1"/>
</dbReference>
<dbReference type="Pfam" id="PF12063">
    <property type="entry name" value="ATG1-like_MIT1"/>
    <property type="match status" value="1"/>
</dbReference>
<dbReference type="PROSITE" id="PS50011">
    <property type="entry name" value="PROTEIN_KINASE_DOM"/>
    <property type="match status" value="1"/>
</dbReference>
<dbReference type="InterPro" id="IPR017441">
    <property type="entry name" value="Protein_kinase_ATP_BS"/>
</dbReference>
<dbReference type="PROSITE" id="PS00108">
    <property type="entry name" value="PROTEIN_KINASE_ST"/>
    <property type="match status" value="1"/>
</dbReference>
<dbReference type="GO" id="GO:0005829">
    <property type="term" value="C:cytosol"/>
    <property type="evidence" value="ECO:0007669"/>
    <property type="project" value="TreeGrafter"/>
</dbReference>
<evidence type="ECO:0000256" key="7">
    <source>
        <dbReference type="SAM" id="MobiDB-lite"/>
    </source>
</evidence>
<dbReference type="GO" id="GO:0042594">
    <property type="term" value="P:response to starvation"/>
    <property type="evidence" value="ECO:0007669"/>
    <property type="project" value="TreeGrafter"/>
</dbReference>
<feature type="compositionally biased region" description="Polar residues" evidence="7">
    <location>
        <begin position="420"/>
        <end position="444"/>
    </location>
</feature>
<evidence type="ECO:0000256" key="6">
    <source>
        <dbReference type="PROSITE-ProRule" id="PRU10141"/>
    </source>
</evidence>
<keyword evidence="4 9" id="KW-0418">Kinase</keyword>
<feature type="binding site" evidence="6">
    <location>
        <position position="43"/>
    </location>
    <ligand>
        <name>ATP</name>
        <dbReference type="ChEBI" id="CHEBI:30616"/>
    </ligand>
</feature>
<proteinExistence type="evidence at transcript level"/>
<dbReference type="GO" id="GO:0048675">
    <property type="term" value="P:axon extension"/>
    <property type="evidence" value="ECO:0007669"/>
    <property type="project" value="TreeGrafter"/>
</dbReference>
<dbReference type="Gene3D" id="1.10.510.10">
    <property type="entry name" value="Transferase(Phosphotransferase) domain 1"/>
    <property type="match status" value="1"/>
</dbReference>
<dbReference type="GO" id="GO:0034727">
    <property type="term" value="P:piecemeal microautophagy of the nucleus"/>
    <property type="evidence" value="ECO:0007669"/>
    <property type="project" value="TreeGrafter"/>
</dbReference>
<dbReference type="GO" id="GO:0005776">
    <property type="term" value="C:autophagosome"/>
    <property type="evidence" value="ECO:0007669"/>
    <property type="project" value="TreeGrafter"/>
</dbReference>
<dbReference type="EMBL" id="KT835644">
    <property type="protein sequence ID" value="AMN16533.1"/>
    <property type="molecule type" value="mRNA"/>
</dbReference>
<dbReference type="GO" id="GO:0005524">
    <property type="term" value="F:ATP binding"/>
    <property type="evidence" value="ECO:0007669"/>
    <property type="project" value="UniProtKB-UniRule"/>
</dbReference>
<dbReference type="PHI-base" id="PHI:7728"/>
<accession>A0A140GPJ0</accession>
<feature type="compositionally biased region" description="Basic and acidic residues" evidence="7">
    <location>
        <begin position="511"/>
        <end position="528"/>
    </location>
</feature>
<evidence type="ECO:0000256" key="4">
    <source>
        <dbReference type="ARBA" id="ARBA00022777"/>
    </source>
</evidence>
<dbReference type="InterPro" id="IPR045269">
    <property type="entry name" value="Atg1-like"/>
</dbReference>